<name>A0ABU9YCC2_9SPHN</name>
<evidence type="ECO:0008006" key="3">
    <source>
        <dbReference type="Google" id="ProtNLM"/>
    </source>
</evidence>
<dbReference type="RefSeq" id="WP_343892740.1">
    <property type="nucleotide sequence ID" value="NZ_BAAAEH010000062.1"/>
</dbReference>
<dbReference type="Proteomes" id="UP001419910">
    <property type="component" value="Unassembled WGS sequence"/>
</dbReference>
<protein>
    <recommendedName>
        <fullName evidence="3">ANTAR domain-containing protein</fullName>
    </recommendedName>
</protein>
<accession>A0ABU9YCC2</accession>
<sequence length="107" mass="11366">MAQAQPTIGQIQSELAARIGVIGMVSARRRADDMAVEIGEIRRIANRHGLYPAVAVSHALESALARGECGALIRDWLAILGDAIGSDRHDPAACETFAAACSVRLWS</sequence>
<reference evidence="1 2" key="1">
    <citation type="submission" date="2024-05" db="EMBL/GenBank/DDBJ databases">
        <authorList>
            <person name="Liu Q."/>
            <person name="Xin Y.-H."/>
        </authorList>
    </citation>
    <scope>NUCLEOTIDE SEQUENCE [LARGE SCALE GENOMIC DNA]</scope>
    <source>
        <strain evidence="1 2">CGMCC 1.10181</strain>
    </source>
</reference>
<dbReference type="EMBL" id="JBDIME010000049">
    <property type="protein sequence ID" value="MEN2793459.1"/>
    <property type="molecule type" value="Genomic_DNA"/>
</dbReference>
<organism evidence="1 2">
    <name type="scientific">Sphingomonas oligophenolica</name>
    <dbReference type="NCBI Taxonomy" id="301154"/>
    <lineage>
        <taxon>Bacteria</taxon>
        <taxon>Pseudomonadati</taxon>
        <taxon>Pseudomonadota</taxon>
        <taxon>Alphaproteobacteria</taxon>
        <taxon>Sphingomonadales</taxon>
        <taxon>Sphingomonadaceae</taxon>
        <taxon>Sphingomonas</taxon>
    </lineage>
</organism>
<evidence type="ECO:0000313" key="2">
    <source>
        <dbReference type="Proteomes" id="UP001419910"/>
    </source>
</evidence>
<comment type="caution">
    <text evidence="1">The sequence shown here is derived from an EMBL/GenBank/DDBJ whole genome shotgun (WGS) entry which is preliminary data.</text>
</comment>
<gene>
    <name evidence="1" type="ORF">ABC974_27820</name>
</gene>
<proteinExistence type="predicted"/>
<evidence type="ECO:0000313" key="1">
    <source>
        <dbReference type="EMBL" id="MEN2793459.1"/>
    </source>
</evidence>
<keyword evidence="2" id="KW-1185">Reference proteome</keyword>